<comment type="caution">
    <text evidence="2">The sequence shown here is derived from an EMBL/GenBank/DDBJ whole genome shotgun (WGS) entry which is preliminary data.</text>
</comment>
<feature type="region of interest" description="Disordered" evidence="1">
    <location>
        <begin position="27"/>
        <end position="77"/>
    </location>
</feature>
<evidence type="ECO:0000313" key="3">
    <source>
        <dbReference type="Proteomes" id="UP000076154"/>
    </source>
</evidence>
<keyword evidence="3" id="KW-1185">Reference proteome</keyword>
<gene>
    <name evidence="2" type="ORF">Hypma_015275</name>
</gene>
<reference evidence="2" key="1">
    <citation type="submission" date="2018-04" db="EMBL/GenBank/DDBJ databases">
        <title>Whole genome sequencing of Hypsizygus marmoreus.</title>
        <authorList>
            <person name="Choi I.-G."/>
            <person name="Min B."/>
            <person name="Kim J.-G."/>
            <person name="Kim S."/>
            <person name="Oh Y.-L."/>
            <person name="Kong W.-S."/>
            <person name="Park H."/>
            <person name="Jeong J."/>
            <person name="Song E.-S."/>
        </authorList>
    </citation>
    <scope>NUCLEOTIDE SEQUENCE [LARGE SCALE GENOMIC DNA]</scope>
    <source>
        <strain evidence="2">51987-8</strain>
    </source>
</reference>
<feature type="compositionally biased region" description="Acidic residues" evidence="1">
    <location>
        <begin position="60"/>
        <end position="77"/>
    </location>
</feature>
<proteinExistence type="predicted"/>
<dbReference type="InParanoid" id="A0A369K752"/>
<accession>A0A369K752</accession>
<dbReference type="EMBL" id="LUEZ02000010">
    <property type="protein sequence ID" value="RDB28495.1"/>
    <property type="molecule type" value="Genomic_DNA"/>
</dbReference>
<feature type="region of interest" description="Disordered" evidence="1">
    <location>
        <begin position="112"/>
        <end position="169"/>
    </location>
</feature>
<dbReference type="OrthoDB" id="3262473at2759"/>
<organism evidence="2 3">
    <name type="scientific">Hypsizygus marmoreus</name>
    <name type="common">White beech mushroom</name>
    <name type="synonym">Agaricus marmoreus</name>
    <dbReference type="NCBI Taxonomy" id="39966"/>
    <lineage>
        <taxon>Eukaryota</taxon>
        <taxon>Fungi</taxon>
        <taxon>Dikarya</taxon>
        <taxon>Basidiomycota</taxon>
        <taxon>Agaricomycotina</taxon>
        <taxon>Agaricomycetes</taxon>
        <taxon>Agaricomycetidae</taxon>
        <taxon>Agaricales</taxon>
        <taxon>Tricholomatineae</taxon>
        <taxon>Lyophyllaceae</taxon>
        <taxon>Hypsizygus</taxon>
    </lineage>
</organism>
<sequence>MLKRQRPISPPPSIPSVPLIVDSLTFDNLPPRETKRRRVLPPTLDGRSRGWGGPSHDNGGDDEEYVSEEEEQEDEGDDRLALGMEGIGEYKEANNVLHELHALQQHRLMFSSPSSPHLHHASPHTSSENFLTFGRENNPTKIDRQISQTRDPPYASPTAMQTETSHSKDEISLVTERYEDTNRLLRSLFLSRRRQLGALNEHSSTS</sequence>
<evidence type="ECO:0000313" key="2">
    <source>
        <dbReference type="EMBL" id="RDB28495.1"/>
    </source>
</evidence>
<dbReference type="AlphaFoldDB" id="A0A369K752"/>
<protein>
    <submittedName>
        <fullName evidence="2">Uncharacterized protein</fullName>
    </submittedName>
</protein>
<feature type="compositionally biased region" description="Polar residues" evidence="1">
    <location>
        <begin position="135"/>
        <end position="150"/>
    </location>
</feature>
<dbReference type="Proteomes" id="UP000076154">
    <property type="component" value="Unassembled WGS sequence"/>
</dbReference>
<name>A0A369K752_HYPMA</name>
<evidence type="ECO:0000256" key="1">
    <source>
        <dbReference type="SAM" id="MobiDB-lite"/>
    </source>
</evidence>